<dbReference type="Proteomes" id="UP001186944">
    <property type="component" value="Unassembled WGS sequence"/>
</dbReference>
<reference evidence="2" key="1">
    <citation type="submission" date="2019-08" db="EMBL/GenBank/DDBJ databases">
        <title>The improved chromosome-level genome for the pearl oyster Pinctada fucata martensii using PacBio sequencing and Hi-C.</title>
        <authorList>
            <person name="Zheng Z."/>
        </authorList>
    </citation>
    <scope>NUCLEOTIDE SEQUENCE</scope>
    <source>
        <strain evidence="2">ZZ-2019</strain>
        <tissue evidence="2">Adductor muscle</tissue>
    </source>
</reference>
<evidence type="ECO:0000259" key="1">
    <source>
        <dbReference type="PROSITE" id="PS50878"/>
    </source>
</evidence>
<comment type="caution">
    <text evidence="2">The sequence shown here is derived from an EMBL/GenBank/DDBJ whole genome shotgun (WGS) entry which is preliminary data.</text>
</comment>
<gene>
    <name evidence="2" type="ORF">FSP39_016766</name>
</gene>
<dbReference type="PROSITE" id="PS50878">
    <property type="entry name" value="RT_POL"/>
    <property type="match status" value="1"/>
</dbReference>
<protein>
    <recommendedName>
        <fullName evidence="1">Reverse transcriptase domain-containing protein</fullName>
    </recommendedName>
</protein>
<organism evidence="2 3">
    <name type="scientific">Pinctada imbricata</name>
    <name type="common">Atlantic pearl-oyster</name>
    <name type="synonym">Pinctada martensii</name>
    <dbReference type="NCBI Taxonomy" id="66713"/>
    <lineage>
        <taxon>Eukaryota</taxon>
        <taxon>Metazoa</taxon>
        <taxon>Spiralia</taxon>
        <taxon>Lophotrochozoa</taxon>
        <taxon>Mollusca</taxon>
        <taxon>Bivalvia</taxon>
        <taxon>Autobranchia</taxon>
        <taxon>Pteriomorphia</taxon>
        <taxon>Pterioida</taxon>
        <taxon>Pterioidea</taxon>
        <taxon>Pteriidae</taxon>
        <taxon>Pinctada</taxon>
    </lineage>
</organism>
<dbReference type="SUPFAM" id="SSF56672">
    <property type="entry name" value="DNA/RNA polymerases"/>
    <property type="match status" value="1"/>
</dbReference>
<dbReference type="Pfam" id="PF00078">
    <property type="entry name" value="RVT_1"/>
    <property type="match status" value="1"/>
</dbReference>
<dbReference type="InterPro" id="IPR000477">
    <property type="entry name" value="RT_dom"/>
</dbReference>
<dbReference type="PANTHER" id="PTHR33332">
    <property type="entry name" value="REVERSE TRANSCRIPTASE DOMAIN-CONTAINING PROTEIN"/>
    <property type="match status" value="1"/>
</dbReference>
<dbReference type="CDD" id="cd01650">
    <property type="entry name" value="RT_nLTR_like"/>
    <property type="match status" value="1"/>
</dbReference>
<proteinExistence type="predicted"/>
<accession>A0AA89C1Q5</accession>
<keyword evidence="3" id="KW-1185">Reference proteome</keyword>
<sequence length="809" mass="92453">MQNDPDTKGFLLSLDEHGMKQYVTEATHIKGHILDLVITRDTSVILLSTPDIVDPGIFHPNENASCDHKGVTFSLNLNKPTAKSHVISYRNFREIDKDEFKRDLENYLAFEPSNEIECYVYTYHAKVSEVLENHAPLISKEVTLRPNTKWYTSELRTVKREKRKAERTWRRTGLSVHYQIYIDKCIQNSNLLYQSKCEFYSTKIEECGSDQRSLYKITNKLLGKKQDVGLPSCDDDHELANKFGIFFHDKVQKIRNELTSECNGEQNLASSLRVDKGFSGVFLTNFEGTTTNEVEKIIMRTPNKSCILDPIPTCFIEENISIFAPSIAGIINKSLTDSEVPKSFKQAVVNPLLEKPRLDIENFKNYRPVSNLSFLSKVLEKVVAKRLDEHLESNGLLDSLQSAYRKCHSTETALLSVHHDIATALDNNSCAVLMMLDLSAAFDLIDHDILFTRLKNTFGITESALDWISSYLNGRSQRIIINSSLSECQPLEIGVAQGSVLGPKIYCMFSLPIAEICKNHGINYHIYADDTQVFLVFRPTESWINISSRLISCLNDIRNWMESNRLKLNEDKTELIDFAPKYRSNDFSEFSISFGADIIHQASHVKNLGVIFDKSLNFEKQCNSISRSCYIQLRNIGRVRPFLTEDAAKTLVHALVTSRLDYGNALLHNINSCLINKLPKVQNVAARIVTRTKKREHITPVLIELHWLPVFFRCQYKLIVYVFKALHGSAPVYLSELIGEYQPKRNLRSQATRQLVVPRVRTKTYGERCFDKSAATLWNDLPTHLRGLDSNDAFKKGLKTFLFKKTFNM</sequence>
<evidence type="ECO:0000313" key="2">
    <source>
        <dbReference type="EMBL" id="KAK3091047.1"/>
    </source>
</evidence>
<feature type="domain" description="Reverse transcriptase" evidence="1">
    <location>
        <begin position="333"/>
        <end position="592"/>
    </location>
</feature>
<dbReference type="InterPro" id="IPR043502">
    <property type="entry name" value="DNA/RNA_pol_sf"/>
</dbReference>
<dbReference type="EMBL" id="VSWD01000010">
    <property type="protein sequence ID" value="KAK3091047.1"/>
    <property type="molecule type" value="Genomic_DNA"/>
</dbReference>
<dbReference type="AlphaFoldDB" id="A0AA89C1Q5"/>
<name>A0AA89C1Q5_PINIB</name>
<evidence type="ECO:0000313" key="3">
    <source>
        <dbReference type="Proteomes" id="UP001186944"/>
    </source>
</evidence>